<dbReference type="PANTHER" id="PTHR38103">
    <property type="entry name" value="RECOMBINATION-ASSOCIATED PROTEIN RDGC"/>
    <property type="match status" value="1"/>
</dbReference>
<dbReference type="GO" id="GO:0000018">
    <property type="term" value="P:regulation of DNA recombination"/>
    <property type="evidence" value="ECO:0007669"/>
    <property type="project" value="TreeGrafter"/>
</dbReference>
<evidence type="ECO:0000256" key="4">
    <source>
        <dbReference type="ARBA" id="ARBA00022490"/>
    </source>
</evidence>
<dbReference type="NCBIfam" id="NF001464">
    <property type="entry name" value="PRK00321.1-5"/>
    <property type="match status" value="1"/>
</dbReference>
<evidence type="ECO:0000256" key="2">
    <source>
        <dbReference type="ARBA" id="ARBA00008657"/>
    </source>
</evidence>
<dbReference type="RefSeq" id="WP_066922111.1">
    <property type="nucleotide sequence ID" value="NZ_CP011971.1"/>
</dbReference>
<evidence type="ECO:0000256" key="5">
    <source>
        <dbReference type="ARBA" id="ARBA00023172"/>
    </source>
</evidence>
<dbReference type="PATRIC" id="fig|465721.4.peg.3003"/>
<protein>
    <recommendedName>
        <fullName evidence="3">Recombination-associated protein RdgC</fullName>
    </recommendedName>
</protein>
<dbReference type="Pfam" id="PF04381">
    <property type="entry name" value="RdgC"/>
    <property type="match status" value="1"/>
</dbReference>
<comment type="subcellular location">
    <subcellularLocation>
        <location evidence="1">Cytoplasm</location>
        <location evidence="1">Nucleoid</location>
    </subcellularLocation>
</comment>
<accession>A0A127FCS3</accession>
<evidence type="ECO:0000313" key="6">
    <source>
        <dbReference type="EMBL" id="AMN48197.1"/>
    </source>
</evidence>
<keyword evidence="4" id="KW-0963">Cytoplasm</keyword>
<dbReference type="Proteomes" id="UP000070250">
    <property type="component" value="Chromosome"/>
</dbReference>
<dbReference type="InterPro" id="IPR007476">
    <property type="entry name" value="RdgC"/>
</dbReference>
<reference evidence="6 7" key="1">
    <citation type="submission" date="2015-06" db="EMBL/GenBank/DDBJ databases">
        <title>A Comprehensive Approach to Explore the Metabolic and Phylogenetic Diversity of Bacterial Steroid Degradation in the Environment: Testosterone as an Example.</title>
        <authorList>
            <person name="Yang F.-C."/>
            <person name="Chen Y.-L."/>
            <person name="Yu C.-P."/>
            <person name="Tang S.-L."/>
            <person name="Wang P.-H."/>
            <person name="Ismail W."/>
            <person name="Wang C.-H."/>
            <person name="Yang C.-Y."/>
            <person name="Chiang Y.-R."/>
        </authorList>
    </citation>
    <scope>NUCLEOTIDE SEQUENCE [LARGE SCALE GENOMIC DNA]</scope>
    <source>
        <strain evidence="6 7">DSM 18526</strain>
    </source>
</reference>
<dbReference type="GO" id="GO:0003690">
    <property type="term" value="F:double-stranded DNA binding"/>
    <property type="evidence" value="ECO:0007669"/>
    <property type="project" value="TreeGrafter"/>
</dbReference>
<dbReference type="GO" id="GO:0043590">
    <property type="term" value="C:bacterial nucleoid"/>
    <property type="evidence" value="ECO:0007669"/>
    <property type="project" value="TreeGrafter"/>
</dbReference>
<keyword evidence="5" id="KW-0233">DNA recombination</keyword>
<dbReference type="KEGG" id="sdf:ACG33_14040"/>
<name>A0A127FCS3_STEDE</name>
<dbReference type="AlphaFoldDB" id="A0A127FCS3"/>
<keyword evidence="7" id="KW-1185">Reference proteome</keyword>
<evidence type="ECO:0000256" key="3">
    <source>
        <dbReference type="ARBA" id="ARBA00022296"/>
    </source>
</evidence>
<proteinExistence type="inferred from homology"/>
<dbReference type="GO" id="GO:0006310">
    <property type="term" value="P:DNA recombination"/>
    <property type="evidence" value="ECO:0007669"/>
    <property type="project" value="UniProtKB-KW"/>
</dbReference>
<dbReference type="PANTHER" id="PTHR38103:SF1">
    <property type="entry name" value="RECOMBINATION-ASSOCIATED PROTEIN RDGC"/>
    <property type="match status" value="1"/>
</dbReference>
<comment type="similarity">
    <text evidence="2">Belongs to the RdgC family.</text>
</comment>
<organism evidence="6 7">
    <name type="scientific">Steroidobacter denitrificans</name>
    <dbReference type="NCBI Taxonomy" id="465721"/>
    <lineage>
        <taxon>Bacteria</taxon>
        <taxon>Pseudomonadati</taxon>
        <taxon>Pseudomonadota</taxon>
        <taxon>Gammaproteobacteria</taxon>
        <taxon>Steroidobacterales</taxon>
        <taxon>Steroidobacteraceae</taxon>
        <taxon>Steroidobacter</taxon>
    </lineage>
</organism>
<dbReference type="STRING" id="465721.ACG33_14040"/>
<evidence type="ECO:0000313" key="7">
    <source>
        <dbReference type="Proteomes" id="UP000070250"/>
    </source>
</evidence>
<evidence type="ECO:0000256" key="1">
    <source>
        <dbReference type="ARBA" id="ARBA00004453"/>
    </source>
</evidence>
<dbReference type="EMBL" id="CP011971">
    <property type="protein sequence ID" value="AMN48197.1"/>
    <property type="molecule type" value="Genomic_DNA"/>
</dbReference>
<sequence length="307" mass="34165">MWFKNLIVYRLPEDWSVPAAELETQLSNRSLPPCGSFDRHSRGWVPVGPGRRFVHTTNGQHLIALGVEEKLLPASVIRQVAGERAKELEEQQGYPVGRRQMRELKERVGEELRGRALTRKRSTCAWIDPANRRLVIDAAGASRAEELIETLRDTLGTLAVEFLETERSVPQILGAWVMAGDAPLRFTIEQDLELQSADPSKPTIRYVRHPLDGKDIRAHIGAGMFATRLGLTWNDRIAFVLTEKLQVKRVEFLAIEKDGPGDEAAQPAAEEQFDIDFTLMTGELAQLLADLAEVLGVRSAQAQSAAA</sequence>
<gene>
    <name evidence="6" type="ORF">ACG33_14040</name>
</gene>
<dbReference type="NCBIfam" id="NF001463">
    <property type="entry name" value="PRK00321.1-4"/>
    <property type="match status" value="1"/>
</dbReference>
<dbReference type="OrthoDB" id="5290530at2"/>